<dbReference type="GO" id="GO:1990904">
    <property type="term" value="C:ribonucleoprotein complex"/>
    <property type="evidence" value="ECO:0007669"/>
    <property type="project" value="UniProtKB-KW"/>
</dbReference>
<proteinExistence type="inferred from homology"/>
<evidence type="ECO:0000256" key="3">
    <source>
        <dbReference type="ARBA" id="ARBA00022980"/>
    </source>
</evidence>
<comment type="function">
    <text evidence="1">Plays an important role in the elongation step of protein synthesis.</text>
</comment>
<protein>
    <submittedName>
        <fullName evidence="5">Uncharacterized protein</fullName>
    </submittedName>
</protein>
<name>A0A7J7F107_DICBM</name>
<keyword evidence="3" id="KW-0689">Ribosomal protein</keyword>
<dbReference type="Gene3D" id="1.10.10.1410">
    <property type="match status" value="1"/>
</dbReference>
<sequence>MASGLEFACVYLALILHDDEVTVMEDKINAPIKAASLVPELTKEAYVVMNELKTNVTNHRERGPACPSQQASGLAVQKFYGRTSSMPHDIPGSDRE</sequence>
<accession>A0A7J7F107</accession>
<comment type="similarity">
    <text evidence="2">Belongs to the eukaryotic ribosomal protein P1/P2 family.</text>
</comment>
<dbReference type="Proteomes" id="UP000551758">
    <property type="component" value="Unassembled WGS sequence"/>
</dbReference>
<gene>
    <name evidence="5" type="ORF">HPG69_012854</name>
</gene>
<dbReference type="GO" id="GO:0005840">
    <property type="term" value="C:ribosome"/>
    <property type="evidence" value="ECO:0007669"/>
    <property type="project" value="UniProtKB-KW"/>
</dbReference>
<evidence type="ECO:0000313" key="5">
    <source>
        <dbReference type="EMBL" id="KAF5921683.1"/>
    </source>
</evidence>
<evidence type="ECO:0000256" key="4">
    <source>
        <dbReference type="ARBA" id="ARBA00023274"/>
    </source>
</evidence>
<dbReference type="InterPro" id="IPR038716">
    <property type="entry name" value="P1/P2_N_sf"/>
</dbReference>
<dbReference type="AlphaFoldDB" id="A0A7J7F107"/>
<dbReference type="EMBL" id="JACDTQ010001582">
    <property type="protein sequence ID" value="KAF5921683.1"/>
    <property type="molecule type" value="Genomic_DNA"/>
</dbReference>
<comment type="caution">
    <text evidence="5">The sequence shown here is derived from an EMBL/GenBank/DDBJ whole genome shotgun (WGS) entry which is preliminary data.</text>
</comment>
<organism evidence="5 6">
    <name type="scientific">Diceros bicornis minor</name>
    <name type="common">South-central black rhinoceros</name>
    <dbReference type="NCBI Taxonomy" id="77932"/>
    <lineage>
        <taxon>Eukaryota</taxon>
        <taxon>Metazoa</taxon>
        <taxon>Chordata</taxon>
        <taxon>Craniata</taxon>
        <taxon>Vertebrata</taxon>
        <taxon>Euteleostomi</taxon>
        <taxon>Mammalia</taxon>
        <taxon>Eutheria</taxon>
        <taxon>Laurasiatheria</taxon>
        <taxon>Perissodactyla</taxon>
        <taxon>Rhinocerotidae</taxon>
        <taxon>Diceros</taxon>
    </lineage>
</organism>
<evidence type="ECO:0000313" key="6">
    <source>
        <dbReference type="Proteomes" id="UP000551758"/>
    </source>
</evidence>
<keyword evidence="6" id="KW-1185">Reference proteome</keyword>
<reference evidence="5 6" key="1">
    <citation type="journal article" date="2020" name="Mol. Biol. Evol.">
        <title>Interspecific Gene Flow and the Evolution of Specialization in Black and White Rhinoceros.</title>
        <authorList>
            <person name="Moodley Y."/>
            <person name="Westbury M.V."/>
            <person name="Russo I.M."/>
            <person name="Gopalakrishnan S."/>
            <person name="Rakotoarivelo A."/>
            <person name="Olsen R.A."/>
            <person name="Prost S."/>
            <person name="Tunstall T."/>
            <person name="Ryder O.A."/>
            <person name="Dalen L."/>
            <person name="Bruford M.W."/>
        </authorList>
    </citation>
    <scope>NUCLEOTIDE SEQUENCE [LARGE SCALE GENOMIC DNA]</scope>
    <source>
        <strain evidence="5">SBR-YM</strain>
        <tissue evidence="5">Skin</tissue>
    </source>
</reference>
<evidence type="ECO:0000256" key="2">
    <source>
        <dbReference type="ARBA" id="ARBA00005436"/>
    </source>
</evidence>
<evidence type="ECO:0000256" key="1">
    <source>
        <dbReference type="ARBA" id="ARBA00003362"/>
    </source>
</evidence>
<keyword evidence="4" id="KW-0687">Ribonucleoprotein</keyword>